<dbReference type="EMBL" id="BBMM01000009">
    <property type="protein sequence ID" value="GAL01252.1"/>
    <property type="molecule type" value="Genomic_DNA"/>
</dbReference>
<reference evidence="1 2" key="1">
    <citation type="journal article" date="2014" name="Genome Announc.">
        <title>Draft Genome Sequences of Marine Flavobacterium Nonlabens Strains NR17, NR24, NR27, NR32, NR33, and Ara13.</title>
        <authorList>
            <person name="Nakanishi M."/>
            <person name="Meirelles P."/>
            <person name="Suzuki R."/>
            <person name="Takatani N."/>
            <person name="Mino S."/>
            <person name="Suda W."/>
            <person name="Oshima K."/>
            <person name="Hattori M."/>
            <person name="Ohkuma M."/>
            <person name="Hosokawa M."/>
            <person name="Miyashita K."/>
            <person name="Thompson F.L."/>
            <person name="Niwa A."/>
            <person name="Sawabe T."/>
            <person name="Sawabe T."/>
        </authorList>
    </citation>
    <scope>NUCLEOTIDE SEQUENCE [LARGE SCALE GENOMIC DNA]</scope>
    <source>
        <strain evidence="2">JCM19314</strain>
    </source>
</reference>
<sequence>MIPLSRKRKPKAAFSDCFLKYEINLLYLGFNIKSTRASKSS</sequence>
<proteinExistence type="predicted"/>
<comment type="caution">
    <text evidence="1">The sequence shown here is derived from an EMBL/GenBank/DDBJ whole genome shotgun (WGS) entry which is preliminary data.</text>
</comment>
<name>A0A090R0M4_NONUL</name>
<organism evidence="1 2">
    <name type="scientific">Nonlabens ulvanivorans</name>
    <name type="common">Persicivirga ulvanivorans</name>
    <dbReference type="NCBI Taxonomy" id="906888"/>
    <lineage>
        <taxon>Bacteria</taxon>
        <taxon>Pseudomonadati</taxon>
        <taxon>Bacteroidota</taxon>
        <taxon>Flavobacteriia</taxon>
        <taxon>Flavobacteriales</taxon>
        <taxon>Flavobacteriaceae</taxon>
        <taxon>Nonlabens</taxon>
    </lineage>
</organism>
<dbReference type="Proteomes" id="UP000029226">
    <property type="component" value="Unassembled WGS sequence"/>
</dbReference>
<dbReference type="AlphaFoldDB" id="A0A090R0M4"/>
<gene>
    <name evidence="1" type="ORF">JCM19314_696</name>
</gene>
<accession>A0A090R0M4</accession>
<protein>
    <submittedName>
        <fullName evidence="1">Uncharacterized protein</fullName>
    </submittedName>
</protein>
<evidence type="ECO:0000313" key="2">
    <source>
        <dbReference type="Proteomes" id="UP000029226"/>
    </source>
</evidence>
<evidence type="ECO:0000313" key="1">
    <source>
        <dbReference type="EMBL" id="GAL01252.1"/>
    </source>
</evidence>